<dbReference type="GeneID" id="55811037"/>
<reference evidence="1 2" key="1">
    <citation type="submission" date="2018-08" db="EMBL/GenBank/DDBJ databases">
        <authorList>
            <person name="Edupali M."/>
            <person name="Eltaeb M."/>
            <person name="Griswold I."/>
            <person name="Han P."/>
            <person name="Iszauk E."/>
            <person name="Joshi S."/>
            <person name="Kim Y."/>
            <person name="Krakopolsky K."/>
            <person name="Kubyshko V."/>
            <person name="Lee J."/>
            <person name="Lee N.Y."/>
            <person name="Lumaj G."/>
            <person name="Muskovitz J."/>
            <person name="Ning J."/>
            <person name="Noll E."/>
            <person name="Persaud B."/>
            <person name="Shankar N."/>
            <person name="Shim K."/>
            <person name="Srinivasan C."/>
            <person name="Yoon I."/>
            <person name="Zhang S."/>
            <person name="Ziausyte U."/>
            <person name="Jarvik J.W."/>
            <person name="Mcguier N."/>
            <person name="Lopez A.J."/>
            <person name="Garlena R.A."/>
            <person name="Russell D.A."/>
            <person name="Pope W.H."/>
            <person name="Jacobs-Sera D."/>
            <person name="Hatfull G.F."/>
        </authorList>
    </citation>
    <scope>NUCLEOTIDE SEQUENCE [LARGE SCALE GENOMIC DNA]</scope>
</reference>
<dbReference type="EMBL" id="MH744419">
    <property type="protein sequence ID" value="AYD81585.1"/>
    <property type="molecule type" value="Genomic_DNA"/>
</dbReference>
<dbReference type="KEGG" id="vg:55811037"/>
<dbReference type="Proteomes" id="UP000278416">
    <property type="component" value="Segment"/>
</dbReference>
<dbReference type="RefSeq" id="YP_009881764.1">
    <property type="nucleotide sequence ID" value="NC_049442.1"/>
</dbReference>
<protein>
    <submittedName>
        <fullName evidence="1">Uncharacterized protein</fullName>
    </submittedName>
</protein>
<sequence>MSKPLVQYAEFTNGNRALAIDAKAPNGVRIKIKSTKSGSALGVFQVPHADLPAVMFELTGGHPTDKEVDDAREIVDGFIDETNTPQNVAALTRRLLLALHINNQAVAAATAAGAPMDHDATGCMGCAITEEAPEVLQDPDYDPTATELDGLIDPNEVPDTDPNIVAALARENAHLRQKLAAIEALTNPEVTL</sequence>
<gene>
    <name evidence="1" type="primary">91</name>
    <name evidence="1" type="ORF">KBurrousTX_91</name>
</gene>
<evidence type="ECO:0000313" key="1">
    <source>
        <dbReference type="EMBL" id="AYD81585.1"/>
    </source>
</evidence>
<proteinExistence type="predicted"/>
<keyword evidence="2" id="KW-1185">Reference proteome</keyword>
<organism evidence="1 2">
    <name type="scientific">Arthrobacter phage KBurrousTX</name>
    <dbReference type="NCBI Taxonomy" id="2315608"/>
    <lineage>
        <taxon>Viruses</taxon>
        <taxon>Duplodnaviria</taxon>
        <taxon>Heunggongvirae</taxon>
        <taxon>Uroviricota</taxon>
        <taxon>Caudoviricetes</taxon>
        <taxon>Klausavirus</taxon>
        <taxon>Klausavirus kburrousTX</taxon>
    </lineage>
</organism>
<evidence type="ECO:0000313" key="2">
    <source>
        <dbReference type="Proteomes" id="UP000278416"/>
    </source>
</evidence>
<accession>A0A386K8N1</accession>
<name>A0A386K8N1_9CAUD</name>